<name>A0A1B2HI85_9PSEU</name>
<gene>
    <name evidence="1" type="ORF">BBK82_16535</name>
</gene>
<dbReference type="InterPro" id="IPR011990">
    <property type="entry name" value="TPR-like_helical_dom_sf"/>
</dbReference>
<dbReference type="Proteomes" id="UP000093053">
    <property type="component" value="Chromosome"/>
</dbReference>
<dbReference type="Gene3D" id="1.25.40.10">
    <property type="entry name" value="Tetratricopeptide repeat domain"/>
    <property type="match status" value="2"/>
</dbReference>
<reference evidence="1 2" key="1">
    <citation type="submission" date="2016-07" db="EMBL/GenBank/DDBJ databases">
        <title>Complete genome sequence of the Lentzea guizhouensis DHS C013.</title>
        <authorList>
            <person name="Cao C."/>
        </authorList>
    </citation>
    <scope>NUCLEOTIDE SEQUENCE [LARGE SCALE GENOMIC DNA]</scope>
    <source>
        <strain evidence="1 2">DHS C013</strain>
    </source>
</reference>
<dbReference type="STRING" id="1586287.BBK82_16535"/>
<dbReference type="AlphaFoldDB" id="A0A1B2HI85"/>
<keyword evidence="2" id="KW-1185">Reference proteome</keyword>
<dbReference type="EMBL" id="CP016793">
    <property type="protein sequence ID" value="ANZ37422.1"/>
    <property type="molecule type" value="Genomic_DNA"/>
</dbReference>
<proteinExistence type="predicted"/>
<organism evidence="1 2">
    <name type="scientific">Lentzea guizhouensis</name>
    <dbReference type="NCBI Taxonomy" id="1586287"/>
    <lineage>
        <taxon>Bacteria</taxon>
        <taxon>Bacillati</taxon>
        <taxon>Actinomycetota</taxon>
        <taxon>Actinomycetes</taxon>
        <taxon>Pseudonocardiales</taxon>
        <taxon>Pseudonocardiaceae</taxon>
        <taxon>Lentzea</taxon>
    </lineage>
</organism>
<evidence type="ECO:0000313" key="2">
    <source>
        <dbReference type="Proteomes" id="UP000093053"/>
    </source>
</evidence>
<dbReference type="RefSeq" id="WP_065915814.1">
    <property type="nucleotide sequence ID" value="NZ_CP016793.1"/>
</dbReference>
<dbReference type="SUPFAM" id="SSF48452">
    <property type="entry name" value="TPR-like"/>
    <property type="match status" value="2"/>
</dbReference>
<evidence type="ECO:0008006" key="3">
    <source>
        <dbReference type="Google" id="ProtNLM"/>
    </source>
</evidence>
<protein>
    <recommendedName>
        <fullName evidence="3">MalT-like TPR region domain-containing protein</fullName>
    </recommendedName>
</protein>
<sequence length="278" mass="30064">MSATIDPRTTIAGVKVRGTKAQRADALHDLSVAHVELGHLDDAAKLARRGYRLTGEPRFLLTLAWVDLDRGRRAQSLEHLDRATPGLKGNELARARCIRGLHLCQANDPRPAMAELTAVIRDLRRYDDQRWLANALVGRGIARCHALRLKDAEADFTAAEQALQRIGETGRMAMCLHNKGFVAMLAGDLPLALTRYEAAARAGLDSTSRPEALVDRAEALLAAGLDEEARRVVEAALGLLKRCNRKSPEAVLLGRGVRCGRGRRVGAAVVPEGGAAGR</sequence>
<dbReference type="OrthoDB" id="9761935at2"/>
<dbReference type="KEGG" id="led:BBK82_16535"/>
<accession>A0A1B2HI85</accession>
<evidence type="ECO:0000313" key="1">
    <source>
        <dbReference type="EMBL" id="ANZ37422.1"/>
    </source>
</evidence>